<keyword evidence="3" id="KW-0560">Oxidoreductase</keyword>
<comment type="similarity">
    <text evidence="1 4">Belongs to the short-chain dehydrogenases/reductases (SDR) family.</text>
</comment>
<dbReference type="InterPro" id="IPR020904">
    <property type="entry name" value="Sc_DH/Rdtase_CS"/>
</dbReference>
<dbReference type="Proteomes" id="UP000297716">
    <property type="component" value="Unassembled WGS sequence"/>
</dbReference>
<keyword evidence="6" id="KW-1185">Reference proteome</keyword>
<dbReference type="OrthoDB" id="5371740at2759"/>
<dbReference type="STRING" id="37992.A0A4Z0YJU9"/>
<comment type="caution">
    <text evidence="5">The sequence shown here is derived from an EMBL/GenBank/DDBJ whole genome shotgun (WGS) entry which is preliminary data.</text>
</comment>
<evidence type="ECO:0000256" key="4">
    <source>
        <dbReference type="RuleBase" id="RU000363"/>
    </source>
</evidence>
<evidence type="ECO:0000256" key="1">
    <source>
        <dbReference type="ARBA" id="ARBA00006484"/>
    </source>
</evidence>
<dbReference type="InterPro" id="IPR036291">
    <property type="entry name" value="NAD(P)-bd_dom_sf"/>
</dbReference>
<dbReference type="GO" id="GO:0016616">
    <property type="term" value="F:oxidoreductase activity, acting on the CH-OH group of donors, NAD or NADP as acceptor"/>
    <property type="evidence" value="ECO:0007669"/>
    <property type="project" value="TreeGrafter"/>
</dbReference>
<dbReference type="GO" id="GO:0005737">
    <property type="term" value="C:cytoplasm"/>
    <property type="evidence" value="ECO:0007669"/>
    <property type="project" value="TreeGrafter"/>
</dbReference>
<dbReference type="PANTHER" id="PTHR44229">
    <property type="entry name" value="15-HYDROXYPROSTAGLANDIN DEHYDROGENASE [NAD(+)]"/>
    <property type="match status" value="1"/>
</dbReference>
<dbReference type="PRINTS" id="PR00080">
    <property type="entry name" value="SDRFAMILY"/>
</dbReference>
<dbReference type="AlphaFoldDB" id="A0A4Z0YJU9"/>
<reference evidence="5 6" key="1">
    <citation type="submission" date="2019-03" db="EMBL/GenBank/DDBJ databases">
        <title>Draft genome sequence of Xylaria hypoxylon DSM 108379, a ubiquitous saprotrophic-parasitic fungi on hardwood.</title>
        <authorList>
            <person name="Buettner E."/>
            <person name="Leonhardt S."/>
            <person name="Gebauer A.M."/>
            <person name="Liers C."/>
            <person name="Hofrichter M."/>
            <person name="Kellner H."/>
        </authorList>
    </citation>
    <scope>NUCLEOTIDE SEQUENCE [LARGE SCALE GENOMIC DNA]</scope>
    <source>
        <strain evidence="5 6">DSM 108379</strain>
    </source>
</reference>
<name>A0A4Z0YJU9_9PEZI</name>
<dbReference type="Gene3D" id="3.40.50.720">
    <property type="entry name" value="NAD(P)-binding Rossmann-like Domain"/>
    <property type="match status" value="1"/>
</dbReference>
<accession>A0A4Z0YJU9</accession>
<evidence type="ECO:0000313" key="5">
    <source>
        <dbReference type="EMBL" id="TGJ84579.1"/>
    </source>
</evidence>
<dbReference type="EMBL" id="SKBN01000064">
    <property type="protein sequence ID" value="TGJ84579.1"/>
    <property type="molecule type" value="Genomic_DNA"/>
</dbReference>
<proteinExistence type="inferred from homology"/>
<evidence type="ECO:0000256" key="2">
    <source>
        <dbReference type="ARBA" id="ARBA00022857"/>
    </source>
</evidence>
<dbReference type="PANTHER" id="PTHR44229:SF4">
    <property type="entry name" value="15-HYDROXYPROSTAGLANDIN DEHYDROGENASE [NAD(+)]"/>
    <property type="match status" value="1"/>
</dbReference>
<dbReference type="PROSITE" id="PS00061">
    <property type="entry name" value="ADH_SHORT"/>
    <property type="match status" value="1"/>
</dbReference>
<dbReference type="PRINTS" id="PR00081">
    <property type="entry name" value="GDHRDH"/>
</dbReference>
<keyword evidence="2" id="KW-0521">NADP</keyword>
<evidence type="ECO:0000313" key="6">
    <source>
        <dbReference type="Proteomes" id="UP000297716"/>
    </source>
</evidence>
<gene>
    <name evidence="5" type="ORF">E0Z10_g4190</name>
</gene>
<organism evidence="5 6">
    <name type="scientific">Xylaria hypoxylon</name>
    <dbReference type="NCBI Taxonomy" id="37992"/>
    <lineage>
        <taxon>Eukaryota</taxon>
        <taxon>Fungi</taxon>
        <taxon>Dikarya</taxon>
        <taxon>Ascomycota</taxon>
        <taxon>Pezizomycotina</taxon>
        <taxon>Sordariomycetes</taxon>
        <taxon>Xylariomycetidae</taxon>
        <taxon>Xylariales</taxon>
        <taxon>Xylariaceae</taxon>
        <taxon>Xylaria</taxon>
    </lineage>
</organism>
<dbReference type="InterPro" id="IPR002347">
    <property type="entry name" value="SDR_fam"/>
</dbReference>
<sequence>MTARSVIVTGGASGLGKIMSGYFAERGDIVTILDIDAASGSAVAAELSARSTEGATNGGVRFRECDISSWTQQKAAFEAVYEDVGRVDVVVANAGITEGGRSWVVPPHPTKGAEVLDELEEPRLKVLDVNFTGNVYSVKLALHYIQRNAPDATTGLRGAVICTASNAGLYPFPPQPLYAASKHAIVGLVRSLGPVYGQPHIGIRINALAPAVLETNIAGADARYDTMFVTPPSTLIAGVDKLMNDTSLNGQVAEIHGQSVTFRPPHEFVDADSKHNLEEFARSGYGL</sequence>
<dbReference type="SUPFAM" id="SSF51735">
    <property type="entry name" value="NAD(P)-binding Rossmann-fold domains"/>
    <property type="match status" value="1"/>
</dbReference>
<protein>
    <submittedName>
        <fullName evidence="5">Uncharacterized protein</fullName>
    </submittedName>
</protein>
<evidence type="ECO:0000256" key="3">
    <source>
        <dbReference type="ARBA" id="ARBA00023002"/>
    </source>
</evidence>
<dbReference type="Pfam" id="PF00106">
    <property type="entry name" value="adh_short"/>
    <property type="match status" value="1"/>
</dbReference>